<feature type="transmembrane region" description="Helical" evidence="8">
    <location>
        <begin position="425"/>
        <end position="443"/>
    </location>
</feature>
<feature type="transmembrane region" description="Helical" evidence="8">
    <location>
        <begin position="449"/>
        <end position="469"/>
    </location>
</feature>
<comment type="caution">
    <text evidence="11">The sequence shown here is derived from an EMBL/GenBank/DDBJ whole genome shotgun (WGS) entry which is preliminary data.</text>
</comment>
<feature type="compositionally biased region" description="Low complexity" evidence="7">
    <location>
        <begin position="803"/>
        <end position="819"/>
    </location>
</feature>
<evidence type="ECO:0000313" key="11">
    <source>
        <dbReference type="EMBL" id="PZQ47909.1"/>
    </source>
</evidence>
<dbReference type="Gene3D" id="1.10.287.1260">
    <property type="match status" value="1"/>
</dbReference>
<dbReference type="GO" id="GO:0008381">
    <property type="term" value="F:mechanosensitive monoatomic ion channel activity"/>
    <property type="evidence" value="ECO:0007669"/>
    <property type="project" value="UniProtKB-ARBA"/>
</dbReference>
<comment type="similarity">
    <text evidence="2">Belongs to the MscS (TC 1.A.23) family.</text>
</comment>
<dbReference type="Proteomes" id="UP000249185">
    <property type="component" value="Unassembled WGS sequence"/>
</dbReference>
<sequence length="819" mass="87052">MPGWLSGRAAWLLLGALALVALVAVAGPAFVQGVDDAPVADGGPGAEEPSFDAAFKRAVDTAHAVLESDAADNQGIDNARASLIALRARALDAVRSSQAAFDDLNKRLQALGPAPSGDATEAPELADHRKQLSDEVAAAQLALVHAQEGADELDRLTRELDHEAWRRLSVELRAMGPSPLAPSNWRETVIAMSEQRARLSDSATAVAREAQSHDVVTRTLPRSLAMLVFGIAITVILRYRLTRFVEDALVTARSPRRIAWLVALRNIARLLVPAVGAVLLFAALDPVLLMGGNSVHLFTLPRFVLALIGAGWLASSVFSPRLPQYRLAPLDDAEARRGARFSHVLGAVLAAHFFIVDQLGGWQLTPAANSVLHFPLTLIGGFWMWRVSRLVAAALRNIAIRDAALPQDERVSALGLNLLSFLERAIWLIGVAAPILAAIGFFAASQAMLYPMILTLGLFGANLVLFDLISQTARGLMWRPDGVTAESGLGPVILVTVLVLVSTPLLALIWGARTTDITAVWLILREGGSLGGIHISLGLIASFLAVFGIGFALTRTAQSVLISSVLPRTKLDIGGKAAVISGVGYLGYALAGLAAISATGIDLSSIAIVAGALSVGIGFGLQTIVSNFVSGIILLVERPVKEGDWIEVGGFSGYVRRISVRATEIETFDRASVILPNSDLISGTVLNRTHTGMTGRVQIPVSVTYDASAEAVAAILLRIVEDHPLVLREPSARVLLMNLGPDSMDFEIRAWLRDVNFSLSVKSDINFAVVARLRDEGIRMRFWGRETPPPPAEAPKPEEHAAPPDGAAAEAPRAARGSA</sequence>
<evidence type="ECO:0000256" key="5">
    <source>
        <dbReference type="ARBA" id="ARBA00022989"/>
    </source>
</evidence>
<organism evidence="11 12">
    <name type="scientific">Rhodovulum sulfidophilum</name>
    <name type="common">Rhodobacter sulfidophilus</name>
    <dbReference type="NCBI Taxonomy" id="35806"/>
    <lineage>
        <taxon>Bacteria</taxon>
        <taxon>Pseudomonadati</taxon>
        <taxon>Pseudomonadota</taxon>
        <taxon>Alphaproteobacteria</taxon>
        <taxon>Rhodobacterales</taxon>
        <taxon>Paracoccaceae</taxon>
        <taxon>Rhodovulum</taxon>
    </lineage>
</organism>
<keyword evidence="4 8" id="KW-0812">Transmembrane</keyword>
<feature type="transmembrane region" description="Helical" evidence="8">
    <location>
        <begin position="220"/>
        <end position="237"/>
    </location>
</feature>
<evidence type="ECO:0000256" key="7">
    <source>
        <dbReference type="SAM" id="MobiDB-lite"/>
    </source>
</evidence>
<reference evidence="11 12" key="1">
    <citation type="submission" date="2017-08" db="EMBL/GenBank/DDBJ databases">
        <title>Infants hospitalized years apart are colonized by the same room-sourced microbial strains.</title>
        <authorList>
            <person name="Brooks B."/>
            <person name="Olm M.R."/>
            <person name="Firek B.A."/>
            <person name="Baker R."/>
            <person name="Thomas B.C."/>
            <person name="Morowitz M.J."/>
            <person name="Banfield J.F."/>
        </authorList>
    </citation>
    <scope>NUCLEOTIDE SEQUENCE [LARGE SCALE GENOMIC DNA]</scope>
    <source>
        <strain evidence="11">S2_005_002_R2_34</strain>
    </source>
</reference>
<evidence type="ECO:0000256" key="8">
    <source>
        <dbReference type="SAM" id="Phobius"/>
    </source>
</evidence>
<name>A0A2W5N6H6_RHOSU</name>
<feature type="transmembrane region" description="Helical" evidence="8">
    <location>
        <begin position="295"/>
        <end position="318"/>
    </location>
</feature>
<dbReference type="PANTHER" id="PTHR30347">
    <property type="entry name" value="POTASSIUM CHANNEL RELATED"/>
    <property type="match status" value="1"/>
</dbReference>
<evidence type="ECO:0000259" key="10">
    <source>
        <dbReference type="Pfam" id="PF21082"/>
    </source>
</evidence>
<evidence type="ECO:0008006" key="13">
    <source>
        <dbReference type="Google" id="ProtNLM"/>
    </source>
</evidence>
<dbReference type="InterPro" id="IPR023408">
    <property type="entry name" value="MscS_beta-dom_sf"/>
</dbReference>
<evidence type="ECO:0000256" key="2">
    <source>
        <dbReference type="ARBA" id="ARBA00008017"/>
    </source>
</evidence>
<dbReference type="EMBL" id="QFPW01000014">
    <property type="protein sequence ID" value="PZQ47909.1"/>
    <property type="molecule type" value="Genomic_DNA"/>
</dbReference>
<evidence type="ECO:0000313" key="12">
    <source>
        <dbReference type="Proteomes" id="UP000249185"/>
    </source>
</evidence>
<proteinExistence type="inferred from homology"/>
<dbReference type="SUPFAM" id="SSF82689">
    <property type="entry name" value="Mechanosensitive channel protein MscS (YggB), C-terminal domain"/>
    <property type="match status" value="1"/>
</dbReference>
<feature type="transmembrane region" description="Helical" evidence="8">
    <location>
        <begin position="573"/>
        <end position="596"/>
    </location>
</feature>
<evidence type="ECO:0000256" key="6">
    <source>
        <dbReference type="ARBA" id="ARBA00023136"/>
    </source>
</evidence>
<keyword evidence="3" id="KW-1003">Cell membrane</keyword>
<feature type="domain" description="Mechanosensitive ion channel MscS C-terminal" evidence="10">
    <location>
        <begin position="698"/>
        <end position="780"/>
    </location>
</feature>
<dbReference type="SUPFAM" id="SSF82861">
    <property type="entry name" value="Mechanosensitive channel protein MscS (YggB), transmembrane region"/>
    <property type="match status" value="1"/>
</dbReference>
<keyword evidence="5 8" id="KW-1133">Transmembrane helix</keyword>
<feature type="transmembrane region" description="Helical" evidence="8">
    <location>
        <begin position="489"/>
        <end position="512"/>
    </location>
</feature>
<evidence type="ECO:0000256" key="1">
    <source>
        <dbReference type="ARBA" id="ARBA00004651"/>
    </source>
</evidence>
<feature type="transmembrane region" description="Helical" evidence="8">
    <location>
        <begin position="258"/>
        <end position="283"/>
    </location>
</feature>
<accession>A0A2W5N6H6</accession>
<comment type="subcellular location">
    <subcellularLocation>
        <location evidence="1">Cell membrane</location>
        <topology evidence="1">Multi-pass membrane protein</topology>
    </subcellularLocation>
</comment>
<dbReference type="InterPro" id="IPR011066">
    <property type="entry name" value="MscS_channel_C_sf"/>
</dbReference>
<dbReference type="InterPro" id="IPR052702">
    <property type="entry name" value="MscS-like_channel"/>
</dbReference>
<dbReference type="PANTHER" id="PTHR30347:SF1">
    <property type="entry name" value="MECHANOSENSITIVE CHANNEL MSCK"/>
    <property type="match status" value="1"/>
</dbReference>
<evidence type="ECO:0000259" key="9">
    <source>
        <dbReference type="Pfam" id="PF00924"/>
    </source>
</evidence>
<dbReference type="AlphaFoldDB" id="A0A2W5N6H6"/>
<dbReference type="InterPro" id="IPR006685">
    <property type="entry name" value="MscS_channel_2nd"/>
</dbReference>
<dbReference type="SUPFAM" id="SSF50182">
    <property type="entry name" value="Sm-like ribonucleoproteins"/>
    <property type="match status" value="1"/>
</dbReference>
<gene>
    <name evidence="11" type="ORF">DI556_15525</name>
</gene>
<dbReference type="Pfam" id="PF00924">
    <property type="entry name" value="MS_channel_2nd"/>
    <property type="match status" value="1"/>
</dbReference>
<feature type="domain" description="Mechanosensitive ion channel MscS" evidence="9">
    <location>
        <begin position="623"/>
        <end position="689"/>
    </location>
</feature>
<evidence type="ECO:0000256" key="4">
    <source>
        <dbReference type="ARBA" id="ARBA00022692"/>
    </source>
</evidence>
<evidence type="ECO:0000256" key="3">
    <source>
        <dbReference type="ARBA" id="ARBA00022475"/>
    </source>
</evidence>
<dbReference type="GO" id="GO:0005886">
    <property type="term" value="C:plasma membrane"/>
    <property type="evidence" value="ECO:0007669"/>
    <property type="project" value="UniProtKB-SubCell"/>
</dbReference>
<feature type="region of interest" description="Disordered" evidence="7">
    <location>
        <begin position="782"/>
        <end position="819"/>
    </location>
</feature>
<dbReference type="Gene3D" id="3.30.70.100">
    <property type="match status" value="1"/>
</dbReference>
<dbReference type="InterPro" id="IPR011014">
    <property type="entry name" value="MscS_channel_TM-2"/>
</dbReference>
<feature type="transmembrane region" description="Helical" evidence="8">
    <location>
        <begin position="367"/>
        <end position="385"/>
    </location>
</feature>
<dbReference type="Gene3D" id="2.30.30.60">
    <property type="match status" value="1"/>
</dbReference>
<dbReference type="Pfam" id="PF21082">
    <property type="entry name" value="MS_channel_3rd"/>
    <property type="match status" value="1"/>
</dbReference>
<feature type="transmembrane region" description="Helical" evidence="8">
    <location>
        <begin position="338"/>
        <end position="355"/>
    </location>
</feature>
<feature type="transmembrane region" description="Helical" evidence="8">
    <location>
        <begin position="532"/>
        <end position="553"/>
    </location>
</feature>
<protein>
    <recommendedName>
        <fullName evidence="13">DUF3772 domain-containing protein</fullName>
    </recommendedName>
</protein>
<dbReference type="InterPro" id="IPR010920">
    <property type="entry name" value="LSM_dom_sf"/>
</dbReference>
<dbReference type="InterPro" id="IPR049278">
    <property type="entry name" value="MS_channel_C"/>
</dbReference>
<keyword evidence="6 8" id="KW-0472">Membrane</keyword>
<feature type="transmembrane region" description="Helical" evidence="8">
    <location>
        <begin position="608"/>
        <end position="636"/>
    </location>
</feature>